<dbReference type="Pfam" id="PF19036">
    <property type="entry name" value="Fuz_longin_1"/>
    <property type="match status" value="1"/>
</dbReference>
<dbReference type="GeneID" id="5893365"/>
<dbReference type="InterPro" id="IPR043971">
    <property type="entry name" value="FUZ/MON1/HPS1_longin_2"/>
</dbReference>
<feature type="domain" description="FUZ/MON1/HPS1 first Longin" evidence="2">
    <location>
        <begin position="118"/>
        <end position="240"/>
    </location>
</feature>
<dbReference type="PRINTS" id="PR01546">
    <property type="entry name" value="YEAST73DUF"/>
</dbReference>
<evidence type="ECO:0000313" key="6">
    <source>
        <dbReference type="Proteomes" id="UP000001357"/>
    </source>
</evidence>
<dbReference type="KEGG" id="mbr:MONBRDRAFT_33500"/>
<dbReference type="InParanoid" id="A9V5Q8"/>
<dbReference type="PANTHER" id="PTHR13027:SF7">
    <property type="entry name" value="VACUOLAR FUSION PROTEIN MON1 HOMOLOG"/>
    <property type="match status" value="1"/>
</dbReference>
<gene>
    <name evidence="5" type="ORF">MONBRDRAFT_33500</name>
</gene>
<dbReference type="GO" id="GO:0035658">
    <property type="term" value="C:Mon1-Ccz1 complex"/>
    <property type="evidence" value="ECO:0000318"/>
    <property type="project" value="GO_Central"/>
</dbReference>
<evidence type="ECO:0000259" key="3">
    <source>
        <dbReference type="Pfam" id="PF19037"/>
    </source>
</evidence>
<name>A9V5Q8_MONBE</name>
<dbReference type="InterPro" id="IPR043970">
    <property type="entry name" value="FUZ/MON1/HPS1_longin_3"/>
</dbReference>
<proteinExistence type="predicted"/>
<dbReference type="GO" id="GO:0006623">
    <property type="term" value="P:protein targeting to vacuole"/>
    <property type="evidence" value="ECO:0007669"/>
    <property type="project" value="InterPro"/>
</dbReference>
<feature type="domain" description="FUZ/MON1/HPS1 third Longin" evidence="4">
    <location>
        <begin position="442"/>
        <end position="542"/>
    </location>
</feature>
<dbReference type="RefSeq" id="XP_001748026.1">
    <property type="nucleotide sequence ID" value="XM_001747974.1"/>
</dbReference>
<dbReference type="AlphaFoldDB" id="A9V5Q8"/>
<sequence>MAQPAATKSDNGDELEEPLTTPGGTEASAMFAEDSQPLDDYDELHDLSIHHVGRGPQATEDVADEQAPSEAARLEASRQRLHLSSTEGTSSLGAAPAAASESSNAEAGHDVSWKDHDKHVFILSNAGKPIYTRHGHEEQHVTLMGVMSALVSFVENDRDELRWFRAGQQIFVFLQRGPLYLVMISRTGESHTHLAVQLTYVYNQILSSLTLTQLQRLFENKASFDLRDVLGGTEKFTDSLIDRMTDDPSFFLSAIKCLRMPQAHRDKIGGIINAQRCKELLFAVLVADNQLVTLVRNKRHSLPPQDLLLLMNMVAASGTFKEAENWMPICLPKFHSGGFLHAHVSYIDSESRTCLFLISTQAEAFYVLSEARATMLRMMSSQGCLDDIETALQRQDYEPCTPSTRACLNAHLPLCPNPAGYNTSFSPILNCWLATAVVGVPQLRHFIYKNKSTAQFTSPQLIGPYTMLKHARRLQRNYQHVHHFMHSGAVPLQIMYHAQSDEITLGWLTSSFELYASFDPLTAKPAAINAILMLIQWVKREEGSLFILRAQTF</sequence>
<dbReference type="STRING" id="81824.A9V5Q8"/>
<evidence type="ECO:0000313" key="5">
    <source>
        <dbReference type="EMBL" id="EDQ87083.1"/>
    </source>
</evidence>
<feature type="compositionally biased region" description="Low complexity" evidence="1">
    <location>
        <begin position="90"/>
        <end position="106"/>
    </location>
</feature>
<dbReference type="EMBL" id="CH991561">
    <property type="protein sequence ID" value="EDQ87083.1"/>
    <property type="molecule type" value="Genomic_DNA"/>
</dbReference>
<reference evidence="5 6" key="1">
    <citation type="journal article" date="2008" name="Nature">
        <title>The genome of the choanoflagellate Monosiga brevicollis and the origin of metazoans.</title>
        <authorList>
            <consortium name="JGI Sequencing"/>
            <person name="King N."/>
            <person name="Westbrook M.J."/>
            <person name="Young S.L."/>
            <person name="Kuo A."/>
            <person name="Abedin M."/>
            <person name="Chapman J."/>
            <person name="Fairclough S."/>
            <person name="Hellsten U."/>
            <person name="Isogai Y."/>
            <person name="Letunic I."/>
            <person name="Marr M."/>
            <person name="Pincus D."/>
            <person name="Putnam N."/>
            <person name="Rokas A."/>
            <person name="Wright K.J."/>
            <person name="Zuzow R."/>
            <person name="Dirks W."/>
            <person name="Good M."/>
            <person name="Goodstein D."/>
            <person name="Lemons D."/>
            <person name="Li W."/>
            <person name="Lyons J.B."/>
            <person name="Morris A."/>
            <person name="Nichols S."/>
            <person name="Richter D.J."/>
            <person name="Salamov A."/>
            <person name="Bork P."/>
            <person name="Lim W.A."/>
            <person name="Manning G."/>
            <person name="Miller W.T."/>
            <person name="McGinnis W."/>
            <person name="Shapiro H."/>
            <person name="Tjian R."/>
            <person name="Grigoriev I.V."/>
            <person name="Rokhsar D."/>
        </authorList>
    </citation>
    <scope>NUCLEOTIDE SEQUENCE [LARGE SCALE GENOMIC DNA]</scope>
    <source>
        <strain evidence="6">MX1 / ATCC 50154</strain>
    </source>
</reference>
<dbReference type="GO" id="GO:0016192">
    <property type="term" value="P:vesicle-mediated transport"/>
    <property type="evidence" value="ECO:0007669"/>
    <property type="project" value="InterPro"/>
</dbReference>
<dbReference type="Pfam" id="PF19038">
    <property type="entry name" value="Fuz_longin_3"/>
    <property type="match status" value="1"/>
</dbReference>
<dbReference type="PANTHER" id="PTHR13027">
    <property type="entry name" value="SAND PROTEIN-RELATED"/>
    <property type="match status" value="1"/>
</dbReference>
<dbReference type="OMA" id="AYTCVPL"/>
<dbReference type="InterPro" id="IPR004353">
    <property type="entry name" value="Mon1"/>
</dbReference>
<evidence type="ECO:0008006" key="7">
    <source>
        <dbReference type="Google" id="ProtNLM"/>
    </source>
</evidence>
<feature type="domain" description="FUZ/MON1/HPS1 second Longin" evidence="3">
    <location>
        <begin position="278"/>
        <end position="375"/>
    </location>
</feature>
<feature type="region of interest" description="Disordered" evidence="1">
    <location>
        <begin position="1"/>
        <end position="110"/>
    </location>
</feature>
<dbReference type="Proteomes" id="UP000001357">
    <property type="component" value="Unassembled WGS sequence"/>
</dbReference>
<keyword evidence="6" id="KW-1185">Reference proteome</keyword>
<dbReference type="InterPro" id="IPR043972">
    <property type="entry name" value="FUZ/MON1/HPS1_longin_1"/>
</dbReference>
<protein>
    <recommendedName>
        <fullName evidence="7">Vacuolar fusion protein MON1 homolog</fullName>
    </recommendedName>
</protein>
<dbReference type="eggNOG" id="KOG0997">
    <property type="taxonomic scope" value="Eukaryota"/>
</dbReference>
<organism evidence="5 6">
    <name type="scientific">Monosiga brevicollis</name>
    <name type="common">Choanoflagellate</name>
    <dbReference type="NCBI Taxonomy" id="81824"/>
    <lineage>
        <taxon>Eukaryota</taxon>
        <taxon>Choanoflagellata</taxon>
        <taxon>Craspedida</taxon>
        <taxon>Salpingoecidae</taxon>
        <taxon>Monosiga</taxon>
    </lineage>
</organism>
<dbReference type="FunCoup" id="A9V5Q8">
    <property type="interactions" value="857"/>
</dbReference>
<evidence type="ECO:0000259" key="2">
    <source>
        <dbReference type="Pfam" id="PF19036"/>
    </source>
</evidence>
<evidence type="ECO:0000259" key="4">
    <source>
        <dbReference type="Pfam" id="PF19038"/>
    </source>
</evidence>
<evidence type="ECO:0000256" key="1">
    <source>
        <dbReference type="SAM" id="MobiDB-lite"/>
    </source>
</evidence>
<dbReference type="Pfam" id="PF19037">
    <property type="entry name" value="Fuz_longin_2"/>
    <property type="match status" value="1"/>
</dbReference>
<accession>A9V5Q8</accession>